<dbReference type="AlphaFoldDB" id="A0A2T2XK71"/>
<dbReference type="EMBL" id="PXYW01000005">
    <property type="protein sequence ID" value="PSR34881.1"/>
    <property type="molecule type" value="Genomic_DNA"/>
</dbReference>
<evidence type="ECO:0000313" key="4">
    <source>
        <dbReference type="EMBL" id="PSR34881.1"/>
    </source>
</evidence>
<dbReference type="SMART" id="SM00271">
    <property type="entry name" value="DnaJ"/>
    <property type="match status" value="1"/>
</dbReference>
<dbReference type="Pfam" id="PF00226">
    <property type="entry name" value="DnaJ"/>
    <property type="match status" value="1"/>
</dbReference>
<feature type="domain" description="J" evidence="3">
    <location>
        <begin position="31"/>
        <end position="90"/>
    </location>
</feature>
<dbReference type="InterPro" id="IPR001623">
    <property type="entry name" value="DnaJ_domain"/>
</dbReference>
<feature type="non-terminal residue" evidence="4">
    <location>
        <position position="404"/>
    </location>
</feature>
<feature type="compositionally biased region" description="Low complexity" evidence="2">
    <location>
        <begin position="15"/>
        <end position="29"/>
    </location>
</feature>
<dbReference type="PANTHER" id="PTHR44240:SF10">
    <property type="entry name" value="J DOMAIN-CONTAINING PROTEIN"/>
    <property type="match status" value="1"/>
</dbReference>
<dbReference type="InterPro" id="IPR052276">
    <property type="entry name" value="Diphthamide-biosynth_chaperone"/>
</dbReference>
<dbReference type="Gene3D" id="1.25.40.10">
    <property type="entry name" value="Tetratricopeptide repeat domain"/>
    <property type="match status" value="1"/>
</dbReference>
<dbReference type="Proteomes" id="UP000242972">
    <property type="component" value="Unassembled WGS sequence"/>
</dbReference>
<name>A0A2T2XK71_9FIRM</name>
<dbReference type="GO" id="GO:0006260">
    <property type="term" value="P:DNA replication"/>
    <property type="evidence" value="ECO:0007669"/>
    <property type="project" value="UniProtKB-KW"/>
</dbReference>
<gene>
    <name evidence="4" type="ORF">C7B46_02915</name>
</gene>
<feature type="region of interest" description="Disordered" evidence="2">
    <location>
        <begin position="1"/>
        <end position="29"/>
    </location>
</feature>
<feature type="compositionally biased region" description="Basic residues" evidence="2">
    <location>
        <begin position="1"/>
        <end position="14"/>
    </location>
</feature>
<organism evidence="4 5">
    <name type="scientific">Sulfobacillus benefaciens</name>
    <dbReference type="NCBI Taxonomy" id="453960"/>
    <lineage>
        <taxon>Bacteria</taxon>
        <taxon>Bacillati</taxon>
        <taxon>Bacillota</taxon>
        <taxon>Clostridia</taxon>
        <taxon>Eubacteriales</taxon>
        <taxon>Clostridiales Family XVII. Incertae Sedis</taxon>
        <taxon>Sulfobacillus</taxon>
    </lineage>
</organism>
<accession>A0A2T2XK71</accession>
<dbReference type="InterPro" id="IPR018253">
    <property type="entry name" value="DnaJ_domain_CS"/>
</dbReference>
<dbReference type="InterPro" id="IPR011990">
    <property type="entry name" value="TPR-like_helical_dom_sf"/>
</dbReference>
<dbReference type="InterPro" id="IPR036869">
    <property type="entry name" value="J_dom_sf"/>
</dbReference>
<dbReference type="PROSITE" id="PS50076">
    <property type="entry name" value="DNAJ_2"/>
    <property type="match status" value="1"/>
</dbReference>
<sequence length="404" mass="46576">MGKKSKSRKNKTGKNHSISSPPKSSSVVPSSHYAVLGIQADADYDIIRQQYLSLVRQFPPETHPDVFQKIRAAYDVLKDPESRRQYDRERFYGGSLDDLKKKASDLISYGRGQEAIQVLHQIVDIRPSVEDYMLLMEGYVDYGNIKSAEEYYQKAVALVDDVGEKVKIGIQWTYAVSHYHDIIDSLMAIADQYPEVAPAMVASELFVHYLNAGQIKKGMAYYRSLISRKKYPTASDFAVYIDWLNVLEENQCYFEFNHLLETKVKPAAQKAAQGPHRDAIKDRLLKSIAVETDLPQWKLKTIITNLVCILDPTDENARKLWREYAAKYLLLSQMDEMIMDLRIPNHLVELTLVSIREKYQVSYGEQFWQSFQSRPHTEETLTEPAALELMSQSYSRVYHVVQQR</sequence>
<comment type="caution">
    <text evidence="4">The sequence shown here is derived from an EMBL/GenBank/DDBJ whole genome shotgun (WGS) entry which is preliminary data.</text>
</comment>
<reference evidence="4 5" key="1">
    <citation type="journal article" date="2014" name="BMC Genomics">
        <title>Comparison of environmental and isolate Sulfobacillus genomes reveals diverse carbon, sulfur, nitrogen, and hydrogen metabolisms.</title>
        <authorList>
            <person name="Justice N.B."/>
            <person name="Norman A."/>
            <person name="Brown C.T."/>
            <person name="Singh A."/>
            <person name="Thomas B.C."/>
            <person name="Banfield J.F."/>
        </authorList>
    </citation>
    <scope>NUCLEOTIDE SEQUENCE [LARGE SCALE GENOMIC DNA]</scope>
    <source>
        <strain evidence="4">AMDSBA4</strain>
    </source>
</reference>
<dbReference type="SUPFAM" id="SSF46565">
    <property type="entry name" value="Chaperone J-domain"/>
    <property type="match status" value="1"/>
</dbReference>
<proteinExistence type="predicted"/>
<evidence type="ECO:0000256" key="2">
    <source>
        <dbReference type="SAM" id="MobiDB-lite"/>
    </source>
</evidence>
<dbReference type="CDD" id="cd06257">
    <property type="entry name" value="DnaJ"/>
    <property type="match status" value="1"/>
</dbReference>
<protein>
    <recommendedName>
        <fullName evidence="3">J domain-containing protein</fullName>
    </recommendedName>
</protein>
<keyword evidence="1" id="KW-0235">DNA replication</keyword>
<evidence type="ECO:0000259" key="3">
    <source>
        <dbReference type="PROSITE" id="PS50076"/>
    </source>
</evidence>
<dbReference type="PANTHER" id="PTHR44240">
    <property type="entry name" value="DNAJ DOMAIN (PROKARYOTIC HEAT SHOCK PROTEIN)-RELATED"/>
    <property type="match status" value="1"/>
</dbReference>
<evidence type="ECO:0000256" key="1">
    <source>
        <dbReference type="ARBA" id="ARBA00022705"/>
    </source>
</evidence>
<dbReference type="Gene3D" id="1.10.287.110">
    <property type="entry name" value="DnaJ domain"/>
    <property type="match status" value="1"/>
</dbReference>
<evidence type="ECO:0000313" key="5">
    <source>
        <dbReference type="Proteomes" id="UP000242972"/>
    </source>
</evidence>
<dbReference type="PROSITE" id="PS00636">
    <property type="entry name" value="DNAJ_1"/>
    <property type="match status" value="1"/>
</dbReference>